<dbReference type="AlphaFoldDB" id="A0AAE1CT40"/>
<accession>A0AAE1CT40</accession>
<evidence type="ECO:0008006" key="3">
    <source>
        <dbReference type="Google" id="ProtNLM"/>
    </source>
</evidence>
<comment type="caution">
    <text evidence="1">The sequence shown here is derived from an EMBL/GenBank/DDBJ whole genome shotgun (WGS) entry which is preliminary data.</text>
</comment>
<dbReference type="Proteomes" id="UP001283361">
    <property type="component" value="Unassembled WGS sequence"/>
</dbReference>
<keyword evidence="2" id="KW-1185">Reference proteome</keyword>
<dbReference type="EMBL" id="JAWDGP010006922">
    <property type="protein sequence ID" value="KAK3732934.1"/>
    <property type="molecule type" value="Genomic_DNA"/>
</dbReference>
<protein>
    <recommendedName>
        <fullName evidence="3">DDE-1 domain-containing protein</fullName>
    </recommendedName>
</protein>
<evidence type="ECO:0000313" key="1">
    <source>
        <dbReference type="EMBL" id="KAK3732934.1"/>
    </source>
</evidence>
<reference evidence="1" key="1">
    <citation type="journal article" date="2023" name="G3 (Bethesda)">
        <title>A reference genome for the long-term kleptoplast-retaining sea slug Elysia crispata morphotype clarki.</title>
        <authorList>
            <person name="Eastman K.E."/>
            <person name="Pendleton A.L."/>
            <person name="Shaikh M.A."/>
            <person name="Suttiyut T."/>
            <person name="Ogas R."/>
            <person name="Tomko P."/>
            <person name="Gavelis G."/>
            <person name="Widhalm J.R."/>
            <person name="Wisecaver J.H."/>
        </authorList>
    </citation>
    <scope>NUCLEOTIDE SEQUENCE</scope>
    <source>
        <strain evidence="1">ECLA1</strain>
    </source>
</reference>
<proteinExistence type="predicted"/>
<organism evidence="1 2">
    <name type="scientific">Elysia crispata</name>
    <name type="common">lettuce slug</name>
    <dbReference type="NCBI Taxonomy" id="231223"/>
    <lineage>
        <taxon>Eukaryota</taxon>
        <taxon>Metazoa</taxon>
        <taxon>Spiralia</taxon>
        <taxon>Lophotrochozoa</taxon>
        <taxon>Mollusca</taxon>
        <taxon>Gastropoda</taxon>
        <taxon>Heterobranchia</taxon>
        <taxon>Euthyneura</taxon>
        <taxon>Panpulmonata</taxon>
        <taxon>Sacoglossa</taxon>
        <taxon>Placobranchoidea</taxon>
        <taxon>Plakobranchidae</taxon>
        <taxon>Elysia</taxon>
    </lineage>
</organism>
<gene>
    <name evidence="1" type="ORF">RRG08_002545</name>
</gene>
<evidence type="ECO:0000313" key="2">
    <source>
        <dbReference type="Proteomes" id="UP001283361"/>
    </source>
</evidence>
<name>A0AAE1CT40_9GAST</name>
<sequence length="108" mass="12391">MIPKQTGSWPRKERDLLTLLSPPRKELLSLSYAPPTTCVPPMLIFPRKNYKDHFLFGAPPGSYGITNDSGWIKEDNFLTYVEHFAAFAKPTEQKHVLLIMDNHISHLK</sequence>